<proteinExistence type="predicted"/>
<dbReference type="PANTHER" id="PTHR42637:SF1">
    <property type="entry name" value="TRNA 2-(METHYLSULFANYL)-N(6)-ISOPENTENYLADENOSINE(37) HYDROXYLASE"/>
    <property type="match status" value="1"/>
</dbReference>
<dbReference type="InterPro" id="IPR009078">
    <property type="entry name" value="Ferritin-like_SF"/>
</dbReference>
<dbReference type="RefSeq" id="WP_173237100.1">
    <property type="nucleotide sequence ID" value="NZ_AP022839.1"/>
</dbReference>
<accession>A0A6F8T5U4</accession>
<dbReference type="GO" id="GO:0006400">
    <property type="term" value="P:tRNA modification"/>
    <property type="evidence" value="ECO:0007669"/>
    <property type="project" value="InterPro"/>
</dbReference>
<dbReference type="EMBL" id="AP022839">
    <property type="protein sequence ID" value="BCA95520.1"/>
    <property type="molecule type" value="Genomic_DNA"/>
</dbReference>
<dbReference type="Proteomes" id="UP000502894">
    <property type="component" value="Chromosome"/>
</dbReference>
<dbReference type="CDD" id="cd07910">
    <property type="entry name" value="MiaE"/>
    <property type="match status" value="1"/>
</dbReference>
<organism evidence="1 2">
    <name type="scientific">Legionella antarctica</name>
    <dbReference type="NCBI Taxonomy" id="2708020"/>
    <lineage>
        <taxon>Bacteria</taxon>
        <taxon>Pseudomonadati</taxon>
        <taxon>Pseudomonadota</taxon>
        <taxon>Gammaproteobacteria</taxon>
        <taxon>Legionellales</taxon>
        <taxon>Legionellaceae</taxon>
        <taxon>Legionella</taxon>
    </lineage>
</organism>
<dbReference type="SUPFAM" id="SSF47240">
    <property type="entry name" value="Ferritin-like"/>
    <property type="match status" value="1"/>
</dbReference>
<dbReference type="AlphaFoldDB" id="A0A6F8T5U4"/>
<dbReference type="GO" id="GO:0045301">
    <property type="term" value="F:tRNA 2-(methylsulfanyl)-N(6)-isopentenyladenosine(37) hydroxylase activity"/>
    <property type="evidence" value="ECO:0007669"/>
    <property type="project" value="InterPro"/>
</dbReference>
<dbReference type="Gene3D" id="1.20.1260.10">
    <property type="match status" value="1"/>
</dbReference>
<gene>
    <name evidence="1" type="ORF">TUM19329_18810</name>
</gene>
<dbReference type="InterPro" id="IPR010386">
    <property type="entry name" value="tRNA-Hydrxlase_MiaE"/>
</dbReference>
<reference evidence="1" key="1">
    <citation type="journal article" date="2020" name="Microbiol. Resour. Announc.">
        <title>Complete Genome Sequence of Novel Psychrotolerant Legionella Strain TUM19329, Isolated from Antarctic Lake Sediment.</title>
        <authorList>
            <person name="Shimada S."/>
            <person name="Nakai R."/>
            <person name="Aoki K."/>
            <person name="Shimoeda N."/>
            <person name="Ohno G."/>
            <person name="Miyazaki Y."/>
            <person name="Kudoh S."/>
            <person name="Imura S."/>
            <person name="Watanabe K."/>
            <person name="Ishii Y."/>
            <person name="Tateda K."/>
        </authorList>
    </citation>
    <scope>NUCLEOTIDE SEQUENCE [LARGE SCALE GENOMIC DNA]</scope>
    <source>
        <strain evidence="1">TUM19329</strain>
    </source>
</reference>
<keyword evidence="2" id="KW-1185">Reference proteome</keyword>
<dbReference type="PIRSF" id="PIRSF020736">
    <property type="entry name" value="MiaE"/>
    <property type="match status" value="1"/>
</dbReference>
<evidence type="ECO:0000313" key="1">
    <source>
        <dbReference type="EMBL" id="BCA95520.1"/>
    </source>
</evidence>
<dbReference type="PANTHER" id="PTHR42637">
    <property type="entry name" value="TRNA-(MS[2]IO[6]A)-HYDROXYLASE"/>
    <property type="match status" value="1"/>
</dbReference>
<protein>
    <submittedName>
        <fullName evidence="1">tRNA-(Ms[2]io[6]A)-hydroxylase</fullName>
    </submittedName>
</protein>
<dbReference type="InterPro" id="IPR012347">
    <property type="entry name" value="Ferritin-like"/>
</dbReference>
<dbReference type="KEGG" id="lant:TUM19329_18810"/>
<name>A0A6F8T5U4_9GAMM</name>
<sequence length="234" mass="27109">MVKRIDVDLQMLHDFLQIKTPEPWLNHAATHLPLLLLDHAHCERKAAATAINFISKYPERRELVAVMSPLAREELLHFEKVINILDQKEISYSPLQPSDYATTLHRQVTKRDGPERLCDQLIIGAIIEARSCERFNAILPFIQDIELAKFYRTLVKSESRHFEDYLGLAKLYGGNIRQRMAVFLSIENSFILSPDTVFRFHSGIPDIILDQTKFHLQREKPLTLRPSPCRELAK</sequence>
<evidence type="ECO:0000313" key="2">
    <source>
        <dbReference type="Proteomes" id="UP000502894"/>
    </source>
</evidence>
<dbReference type="Pfam" id="PF06175">
    <property type="entry name" value="MiaE"/>
    <property type="match status" value="1"/>
</dbReference>